<feature type="region of interest" description="Disordered" evidence="1">
    <location>
        <begin position="150"/>
        <end position="177"/>
    </location>
</feature>
<name>A0A8J6ALR0_GALPY</name>
<feature type="compositionally biased region" description="Basic and acidic residues" evidence="1">
    <location>
        <begin position="156"/>
        <end position="166"/>
    </location>
</feature>
<feature type="region of interest" description="Disordered" evidence="1">
    <location>
        <begin position="1"/>
        <end position="40"/>
    </location>
</feature>
<evidence type="ECO:0000256" key="1">
    <source>
        <dbReference type="SAM" id="MobiDB-lite"/>
    </source>
</evidence>
<gene>
    <name evidence="2" type="ORF">J0S82_006609</name>
</gene>
<protein>
    <submittedName>
        <fullName evidence="2">Prohibitin</fullName>
    </submittedName>
</protein>
<dbReference type="Proteomes" id="UP000700334">
    <property type="component" value="Unassembled WGS sequence"/>
</dbReference>
<dbReference type="EMBL" id="JAGFMF010011416">
    <property type="protein sequence ID" value="KAG8523278.1"/>
    <property type="molecule type" value="Genomic_DNA"/>
</dbReference>
<proteinExistence type="predicted"/>
<sequence length="177" mass="19292">MRTPELRGPIDRTERTNRPNSSSSSGREQQPRGFVTQISGDTKGRERAIRLCLALGSDSKAAASKVLTLPTVQEKEAERTRVVVEKAEQQTVITIISVEGVSKAAELRANLLANVGYDLMELCKLQDPEDIACLTTGQCLPLAALVDDPAQPTLGHQEHSPREPSHRLPFAPTQESL</sequence>
<comment type="caution">
    <text evidence="2">The sequence shown here is derived from an EMBL/GenBank/DDBJ whole genome shotgun (WGS) entry which is preliminary data.</text>
</comment>
<feature type="compositionally biased region" description="Basic and acidic residues" evidence="1">
    <location>
        <begin position="1"/>
        <end position="17"/>
    </location>
</feature>
<feature type="compositionally biased region" description="Polar residues" evidence="1">
    <location>
        <begin position="18"/>
        <end position="28"/>
    </location>
</feature>
<evidence type="ECO:0000313" key="2">
    <source>
        <dbReference type="EMBL" id="KAG8523278.1"/>
    </source>
</evidence>
<organism evidence="2 3">
    <name type="scientific">Galemys pyrenaicus</name>
    <name type="common">Iberian desman</name>
    <name type="synonym">Pyrenean desman</name>
    <dbReference type="NCBI Taxonomy" id="202257"/>
    <lineage>
        <taxon>Eukaryota</taxon>
        <taxon>Metazoa</taxon>
        <taxon>Chordata</taxon>
        <taxon>Craniata</taxon>
        <taxon>Vertebrata</taxon>
        <taxon>Euteleostomi</taxon>
        <taxon>Mammalia</taxon>
        <taxon>Eutheria</taxon>
        <taxon>Laurasiatheria</taxon>
        <taxon>Eulipotyphla</taxon>
        <taxon>Talpidae</taxon>
        <taxon>Galemys</taxon>
    </lineage>
</organism>
<evidence type="ECO:0000313" key="3">
    <source>
        <dbReference type="Proteomes" id="UP000700334"/>
    </source>
</evidence>
<dbReference type="AlphaFoldDB" id="A0A8J6ALR0"/>
<accession>A0A8J6ALR0</accession>
<keyword evidence="3" id="KW-1185">Reference proteome</keyword>
<reference evidence="2" key="1">
    <citation type="journal article" date="2021" name="Evol. Appl.">
        <title>The genome of the Pyrenean desman and the effects of bottlenecks and inbreeding on the genomic landscape of an endangered species.</title>
        <authorList>
            <person name="Escoda L."/>
            <person name="Castresana J."/>
        </authorList>
    </citation>
    <scope>NUCLEOTIDE SEQUENCE</scope>
    <source>
        <strain evidence="2">IBE-C5619</strain>
    </source>
</reference>